<keyword evidence="2" id="KW-0378">Hydrolase</keyword>
<proteinExistence type="predicted"/>
<dbReference type="InterPro" id="IPR008979">
    <property type="entry name" value="Galactose-bd-like_sf"/>
</dbReference>
<dbReference type="SUPFAM" id="SSF49785">
    <property type="entry name" value="Galactose-binding domain-like"/>
    <property type="match status" value="1"/>
</dbReference>
<sequence length="222" mass="22224">MFTKGSTAAVAAVLLALSSTAGAVNFPGTGTGAIPDAPAGAPTCGSSNEGGTPLVVSFQVSGLASNVSTVGLTMNIRHPYRGDLVVKLAAPGGTPNKVVFSHTGTNVPNACGDNSPLDGLYRFYDLAPFTFDATGGDWWASTRDPVTPGDYRASTAGAGGSPEGGIPIALSVGFTGLTPEQANGTWTLTLLDAGDAGVGDISAATLYINESLPVSLQQFSVD</sequence>
<dbReference type="InterPro" id="IPR002884">
    <property type="entry name" value="P_dom"/>
</dbReference>
<accession>A0A9X3YNB7</accession>
<feature type="chain" id="PRO_5040892363" evidence="3">
    <location>
        <begin position="24"/>
        <end position="222"/>
    </location>
</feature>
<dbReference type="AlphaFoldDB" id="A0A9X3YNB7"/>
<protein>
    <submittedName>
        <fullName evidence="5">Proprotein convertase P-domain-containing protein</fullName>
    </submittedName>
</protein>
<keyword evidence="6" id="KW-1185">Reference proteome</keyword>
<dbReference type="Pfam" id="PF01483">
    <property type="entry name" value="P_proprotein"/>
    <property type="match status" value="1"/>
</dbReference>
<dbReference type="RefSeq" id="WP_263541491.1">
    <property type="nucleotide sequence ID" value="NZ_JAOVZO020000018.1"/>
</dbReference>
<evidence type="ECO:0000256" key="1">
    <source>
        <dbReference type="ARBA" id="ARBA00022670"/>
    </source>
</evidence>
<dbReference type="Proteomes" id="UP001139971">
    <property type="component" value="Unassembled WGS sequence"/>
</dbReference>
<feature type="signal peptide" evidence="3">
    <location>
        <begin position="1"/>
        <end position="23"/>
    </location>
</feature>
<name>A0A9X3YNB7_9GAMM</name>
<evidence type="ECO:0000256" key="3">
    <source>
        <dbReference type="SAM" id="SignalP"/>
    </source>
</evidence>
<reference evidence="5" key="1">
    <citation type="submission" date="2023-02" db="EMBL/GenBank/DDBJ databases">
        <title>Tahibacter soli sp. nov. isolated from soil.</title>
        <authorList>
            <person name="Baek J.H."/>
            <person name="Lee J.K."/>
            <person name="Choi D.G."/>
            <person name="Jeon C.O."/>
        </authorList>
    </citation>
    <scope>NUCLEOTIDE SEQUENCE</scope>
    <source>
        <strain evidence="5">BL</strain>
    </source>
</reference>
<evidence type="ECO:0000259" key="4">
    <source>
        <dbReference type="PROSITE" id="PS51829"/>
    </source>
</evidence>
<keyword evidence="3" id="KW-0732">Signal</keyword>
<feature type="domain" description="P/Homo B" evidence="4">
    <location>
        <begin position="25"/>
        <end position="222"/>
    </location>
</feature>
<dbReference type="EMBL" id="JAOVZO020000018">
    <property type="protein sequence ID" value="MDC8013846.1"/>
    <property type="molecule type" value="Genomic_DNA"/>
</dbReference>
<comment type="caution">
    <text evidence="5">The sequence shown here is derived from an EMBL/GenBank/DDBJ whole genome shotgun (WGS) entry which is preliminary data.</text>
</comment>
<dbReference type="GO" id="GO:0006508">
    <property type="term" value="P:proteolysis"/>
    <property type="evidence" value="ECO:0007669"/>
    <property type="project" value="UniProtKB-KW"/>
</dbReference>
<evidence type="ECO:0000313" key="6">
    <source>
        <dbReference type="Proteomes" id="UP001139971"/>
    </source>
</evidence>
<evidence type="ECO:0000313" key="5">
    <source>
        <dbReference type="EMBL" id="MDC8013846.1"/>
    </source>
</evidence>
<organism evidence="5 6">
    <name type="scientific">Tahibacter soli</name>
    <dbReference type="NCBI Taxonomy" id="2983605"/>
    <lineage>
        <taxon>Bacteria</taxon>
        <taxon>Pseudomonadati</taxon>
        <taxon>Pseudomonadota</taxon>
        <taxon>Gammaproteobacteria</taxon>
        <taxon>Lysobacterales</taxon>
        <taxon>Rhodanobacteraceae</taxon>
        <taxon>Tahibacter</taxon>
    </lineage>
</organism>
<dbReference type="PROSITE" id="PS51829">
    <property type="entry name" value="P_HOMO_B"/>
    <property type="match status" value="1"/>
</dbReference>
<dbReference type="Gene3D" id="2.60.120.260">
    <property type="entry name" value="Galactose-binding domain-like"/>
    <property type="match status" value="1"/>
</dbReference>
<keyword evidence="1" id="KW-0645">Protease</keyword>
<gene>
    <name evidence="5" type="ORF">OD750_014985</name>
</gene>
<dbReference type="GO" id="GO:0004252">
    <property type="term" value="F:serine-type endopeptidase activity"/>
    <property type="evidence" value="ECO:0007669"/>
    <property type="project" value="InterPro"/>
</dbReference>
<evidence type="ECO:0000256" key="2">
    <source>
        <dbReference type="ARBA" id="ARBA00022801"/>
    </source>
</evidence>